<keyword evidence="3" id="KW-1185">Reference proteome</keyword>
<comment type="caution">
    <text evidence="2">The sequence shown here is derived from an EMBL/GenBank/DDBJ whole genome shotgun (WGS) entry which is preliminary data.</text>
</comment>
<evidence type="ECO:0000313" key="3">
    <source>
        <dbReference type="Proteomes" id="UP000694300"/>
    </source>
</evidence>
<organism evidence="2 3">
    <name type="scientific">Pseudonocardia oceani</name>
    <dbReference type="NCBI Taxonomy" id="2792013"/>
    <lineage>
        <taxon>Bacteria</taxon>
        <taxon>Bacillati</taxon>
        <taxon>Actinomycetota</taxon>
        <taxon>Actinomycetes</taxon>
        <taxon>Pseudonocardiales</taxon>
        <taxon>Pseudonocardiaceae</taxon>
        <taxon>Pseudonocardia</taxon>
    </lineage>
</organism>
<evidence type="ECO:0000256" key="1">
    <source>
        <dbReference type="SAM" id="MobiDB-lite"/>
    </source>
</evidence>
<reference evidence="2 3" key="1">
    <citation type="submission" date="2020-11" db="EMBL/GenBank/DDBJ databases">
        <title>Pseudonocardia abyssalis sp. nov. and Pseudonocardia oceani sp. nov., description and phylogenomic analysis of two novel actinomycetes isolated from the deep Southern Ocean.</title>
        <authorList>
            <person name="Parra J."/>
        </authorList>
    </citation>
    <scope>NUCLEOTIDE SEQUENCE [LARGE SCALE GENOMIC DNA]</scope>
    <source>
        <strain evidence="3">KRD185</strain>
    </source>
</reference>
<protein>
    <submittedName>
        <fullName evidence="2">Uncharacterized protein</fullName>
    </submittedName>
</protein>
<dbReference type="RefSeq" id="WP_218592344.1">
    <property type="nucleotide sequence ID" value="NZ_JADQDE010000167.1"/>
</dbReference>
<sequence length="176" mass="17656">MGEVEAVLGLPLGEIVIREVHDVAAPSVGRLQRTSCTYAGTGAVRGEVLELTAGRYTDAAAARAQRERNAVARSLGAERPVGLGAARGIELTSDGGPELLLDYGPQVLELRLPPAGAARPAAADVLTDLALRALARLPGSGDPVPPRAPAPTAGRAPGADPADVGVIGARAHGSAG</sequence>
<proteinExistence type="predicted"/>
<feature type="region of interest" description="Disordered" evidence="1">
    <location>
        <begin position="137"/>
        <end position="176"/>
    </location>
</feature>
<evidence type="ECO:0000313" key="2">
    <source>
        <dbReference type="EMBL" id="MBW0131662.1"/>
    </source>
</evidence>
<name>A0ABS6UHC2_9PSEU</name>
<accession>A0ABS6UHC2</accession>
<gene>
    <name evidence="2" type="ORF">I4I82_28885</name>
</gene>
<dbReference type="Proteomes" id="UP000694300">
    <property type="component" value="Unassembled WGS sequence"/>
</dbReference>
<feature type="compositionally biased region" description="Low complexity" evidence="1">
    <location>
        <begin position="150"/>
        <end position="165"/>
    </location>
</feature>
<dbReference type="EMBL" id="JADQDF010000001">
    <property type="protein sequence ID" value="MBW0131662.1"/>
    <property type="molecule type" value="Genomic_DNA"/>
</dbReference>